<dbReference type="OrthoDB" id="9812484at2"/>
<dbReference type="AlphaFoldDB" id="K9XQR2"/>
<dbReference type="Gene3D" id="1.10.357.10">
    <property type="entry name" value="Tetracycline Repressor, domain 2"/>
    <property type="match status" value="1"/>
</dbReference>
<dbReference type="Proteomes" id="UP000010473">
    <property type="component" value="Chromosome"/>
</dbReference>
<dbReference type="PANTHER" id="PTHR30055:SF239">
    <property type="entry name" value="TRANSCRIPTIONAL REGULATORY PROTEIN"/>
    <property type="match status" value="1"/>
</dbReference>
<keyword evidence="5" id="KW-1185">Reference proteome</keyword>
<dbReference type="PATRIC" id="fig|111780.3.peg.1446"/>
<dbReference type="InterPro" id="IPR009057">
    <property type="entry name" value="Homeodomain-like_sf"/>
</dbReference>
<accession>K9XQR2</accession>
<dbReference type="PROSITE" id="PS50977">
    <property type="entry name" value="HTH_TETR_2"/>
    <property type="match status" value="1"/>
</dbReference>
<evidence type="ECO:0000313" key="5">
    <source>
        <dbReference type="Proteomes" id="UP000010473"/>
    </source>
</evidence>
<dbReference type="GO" id="GO:0000976">
    <property type="term" value="F:transcription cis-regulatory region binding"/>
    <property type="evidence" value="ECO:0007669"/>
    <property type="project" value="TreeGrafter"/>
</dbReference>
<dbReference type="STRING" id="111780.Sta7437_1388"/>
<dbReference type="InterPro" id="IPR050109">
    <property type="entry name" value="HTH-type_TetR-like_transc_reg"/>
</dbReference>
<dbReference type="GO" id="GO:0003700">
    <property type="term" value="F:DNA-binding transcription factor activity"/>
    <property type="evidence" value="ECO:0007669"/>
    <property type="project" value="TreeGrafter"/>
</dbReference>
<keyword evidence="1 2" id="KW-0238">DNA-binding</keyword>
<dbReference type="PANTHER" id="PTHR30055">
    <property type="entry name" value="HTH-TYPE TRANSCRIPTIONAL REGULATOR RUTR"/>
    <property type="match status" value="1"/>
</dbReference>
<proteinExistence type="predicted"/>
<evidence type="ECO:0000256" key="1">
    <source>
        <dbReference type="ARBA" id="ARBA00023125"/>
    </source>
</evidence>
<dbReference type="eggNOG" id="COG1309">
    <property type="taxonomic scope" value="Bacteria"/>
</dbReference>
<gene>
    <name evidence="4" type="ordered locus">Sta7437_1388</name>
</gene>
<dbReference type="KEGG" id="scs:Sta7437_1388"/>
<dbReference type="InterPro" id="IPR001647">
    <property type="entry name" value="HTH_TetR"/>
</dbReference>
<name>K9XQR2_STAC7</name>
<evidence type="ECO:0000313" key="4">
    <source>
        <dbReference type="EMBL" id="AFZ34955.1"/>
    </source>
</evidence>
<evidence type="ECO:0000256" key="2">
    <source>
        <dbReference type="PROSITE-ProRule" id="PRU00335"/>
    </source>
</evidence>
<evidence type="ECO:0000259" key="3">
    <source>
        <dbReference type="PROSITE" id="PS50977"/>
    </source>
</evidence>
<feature type="domain" description="HTH tetR-type" evidence="3">
    <location>
        <begin position="2"/>
        <end position="62"/>
    </location>
</feature>
<protein>
    <submittedName>
        <fullName evidence="4">Transcriptional regulator, TetR family</fullName>
    </submittedName>
</protein>
<dbReference type="RefSeq" id="WP_015192627.1">
    <property type="nucleotide sequence ID" value="NC_019748.1"/>
</dbReference>
<dbReference type="EMBL" id="CP003653">
    <property type="protein sequence ID" value="AFZ34955.1"/>
    <property type="molecule type" value="Genomic_DNA"/>
</dbReference>
<dbReference type="Pfam" id="PF00440">
    <property type="entry name" value="TetR_N"/>
    <property type="match status" value="1"/>
</dbReference>
<feature type="DNA-binding region" description="H-T-H motif" evidence="2">
    <location>
        <begin position="25"/>
        <end position="44"/>
    </location>
</feature>
<reference evidence="5" key="1">
    <citation type="journal article" date="2013" name="Proc. Natl. Acad. Sci. U.S.A.">
        <title>Improving the coverage of the cyanobacterial phylum using diversity-driven genome sequencing.</title>
        <authorList>
            <person name="Shih P.M."/>
            <person name="Wu D."/>
            <person name="Latifi A."/>
            <person name="Axen S.D."/>
            <person name="Fewer D.P."/>
            <person name="Talla E."/>
            <person name="Calteau A."/>
            <person name="Cai F."/>
            <person name="Tandeau de Marsac N."/>
            <person name="Rippka R."/>
            <person name="Herdman M."/>
            <person name="Sivonen K."/>
            <person name="Coursin T."/>
            <person name="Laurent T."/>
            <person name="Goodwin L."/>
            <person name="Nolan M."/>
            <person name="Davenport K.W."/>
            <person name="Han C.S."/>
            <person name="Rubin E.M."/>
            <person name="Eisen J.A."/>
            <person name="Woyke T."/>
            <person name="Gugger M."/>
            <person name="Kerfeld C.A."/>
        </authorList>
    </citation>
    <scope>NUCLEOTIDE SEQUENCE [LARGE SCALE GENOMIC DNA]</scope>
    <source>
        <strain evidence="5">ATCC 29371 / PCC 7437</strain>
    </source>
</reference>
<dbReference type="HOGENOM" id="CLU_095332_0_2_3"/>
<dbReference type="SUPFAM" id="SSF46689">
    <property type="entry name" value="Homeodomain-like"/>
    <property type="match status" value="1"/>
</dbReference>
<organism evidence="4 5">
    <name type="scientific">Stanieria cyanosphaera (strain ATCC 29371 / PCC 7437)</name>
    <dbReference type="NCBI Taxonomy" id="111780"/>
    <lineage>
        <taxon>Bacteria</taxon>
        <taxon>Bacillati</taxon>
        <taxon>Cyanobacteriota</taxon>
        <taxon>Cyanophyceae</taxon>
        <taxon>Pleurocapsales</taxon>
        <taxon>Dermocarpellaceae</taxon>
        <taxon>Stanieria</taxon>
    </lineage>
</organism>
<sequence>MALQKEDWIKAGWLLMAAKGVEAVKVEVLARQLEVSKGSFYWHFKNRDELLEAILQRWEEQTKWFIEQSQLAATPQERLFKLFALVEEVCQQPDPEPAIFLWAKKVPAVQKRVHDLESKRVNYLAELLTDYGFETTEAKQRAEVAYLALMGFADRQERDSNFEGNLGEFSQFLLLLLLSPLNKSQMLTKS</sequence>